<reference evidence="3" key="1">
    <citation type="submission" date="2013-07" db="EMBL/GenBank/DDBJ databases">
        <title>The Genome Sequence of Cryptococcus dejecticola CBS10117.</title>
        <authorList>
            <consortium name="The Broad Institute Genome Sequencing Platform"/>
            <person name="Cuomo C."/>
            <person name="Litvintseva A."/>
            <person name="Chen Y."/>
            <person name="Heitman J."/>
            <person name="Sun S."/>
            <person name="Springer D."/>
            <person name="Dromer F."/>
            <person name="Young S.K."/>
            <person name="Zeng Q."/>
            <person name="Gargeya S."/>
            <person name="Fitzgerald M."/>
            <person name="Abouelleil A."/>
            <person name="Alvarado L."/>
            <person name="Berlin A.M."/>
            <person name="Chapman S.B."/>
            <person name="Dewar J."/>
            <person name="Goldberg J."/>
            <person name="Griggs A."/>
            <person name="Gujja S."/>
            <person name="Hansen M."/>
            <person name="Howarth C."/>
            <person name="Imamovic A."/>
            <person name="Larimer J."/>
            <person name="McCowan C."/>
            <person name="Murphy C."/>
            <person name="Pearson M."/>
            <person name="Priest M."/>
            <person name="Roberts A."/>
            <person name="Saif S."/>
            <person name="Shea T."/>
            <person name="Sykes S."/>
            <person name="Wortman J."/>
            <person name="Nusbaum C."/>
            <person name="Birren B."/>
        </authorList>
    </citation>
    <scope>NUCLEOTIDE SEQUENCE [LARGE SCALE GENOMIC DNA]</scope>
    <source>
        <strain evidence="3">CBS 10117</strain>
    </source>
</reference>
<dbReference type="Proteomes" id="UP000078595">
    <property type="component" value="Chromosome 8"/>
</dbReference>
<evidence type="ECO:0000256" key="1">
    <source>
        <dbReference type="SAM" id="MobiDB-lite"/>
    </source>
</evidence>
<evidence type="ECO:0000313" key="5">
    <source>
        <dbReference type="Proteomes" id="UP000078595"/>
    </source>
</evidence>
<dbReference type="GeneID" id="28972408"/>
<keyword evidence="2" id="KW-1133">Transmembrane helix</keyword>
<reference evidence="4" key="2">
    <citation type="submission" date="2013-07" db="EMBL/GenBank/DDBJ databases">
        <authorList>
            <consortium name="The Broad Institute Genome Sequencing Platform"/>
            <person name="Cuomo C."/>
            <person name="Litvintseva A."/>
            <person name="Chen Y."/>
            <person name="Heitman J."/>
            <person name="Sun S."/>
            <person name="Springer D."/>
            <person name="Dromer F."/>
            <person name="Young S.K."/>
            <person name="Zeng Q."/>
            <person name="Gargeya S."/>
            <person name="Fitzgerald M."/>
            <person name="Abouelleil A."/>
            <person name="Alvarado L."/>
            <person name="Berlin A.M."/>
            <person name="Chapman S.B."/>
            <person name="Dewar J."/>
            <person name="Goldberg J."/>
            <person name="Griggs A."/>
            <person name="Gujja S."/>
            <person name="Hansen M."/>
            <person name="Howarth C."/>
            <person name="Imamovic A."/>
            <person name="Larimer J."/>
            <person name="McCowan C."/>
            <person name="Murphy C."/>
            <person name="Pearson M."/>
            <person name="Priest M."/>
            <person name="Roberts A."/>
            <person name="Saif S."/>
            <person name="Shea T."/>
            <person name="Sykes S."/>
            <person name="Wortman J."/>
            <person name="Nusbaum C."/>
            <person name="Birren B."/>
        </authorList>
    </citation>
    <scope>NUCLEOTIDE SEQUENCE</scope>
    <source>
        <strain evidence="4">CBS 10117</strain>
    </source>
</reference>
<proteinExistence type="predicted"/>
<keyword evidence="2" id="KW-0812">Transmembrane</keyword>
<feature type="transmembrane region" description="Helical" evidence="2">
    <location>
        <begin position="166"/>
        <end position="187"/>
    </location>
</feature>
<gene>
    <name evidence="3" type="ORF">I303_08709</name>
    <name evidence="4" type="ORF">I303_106648</name>
</gene>
<dbReference type="AlphaFoldDB" id="A0A1A5ZU32"/>
<dbReference type="VEuPathDB" id="FungiDB:I303_08709"/>
<feature type="transmembrane region" description="Helical" evidence="2">
    <location>
        <begin position="101"/>
        <end position="128"/>
    </location>
</feature>
<protein>
    <submittedName>
        <fullName evidence="3">Uncharacterized protein</fullName>
    </submittedName>
</protein>
<name>A0A1A5ZU32_9TREE</name>
<reference evidence="4" key="3">
    <citation type="submission" date="2024-02" db="EMBL/GenBank/DDBJ databases">
        <title>Comparative genomics of Cryptococcus and Kwoniella reveals pathogenesis evolution and contrasting modes of karyotype evolution via chromosome fusion or intercentromeric recombination.</title>
        <authorList>
            <person name="Coelho M.A."/>
            <person name="David-Palma M."/>
            <person name="Shea T."/>
            <person name="Bowers K."/>
            <person name="McGinley-Smith S."/>
            <person name="Mohammad A.W."/>
            <person name="Gnirke A."/>
            <person name="Yurkov A.M."/>
            <person name="Nowrousian M."/>
            <person name="Sun S."/>
            <person name="Cuomo C.A."/>
            <person name="Heitman J."/>
        </authorList>
    </citation>
    <scope>NUCLEOTIDE SEQUENCE</scope>
    <source>
        <strain evidence="4">CBS 10117</strain>
    </source>
</reference>
<keyword evidence="2" id="KW-0472">Membrane</keyword>
<keyword evidence="5" id="KW-1185">Reference proteome</keyword>
<feature type="region of interest" description="Disordered" evidence="1">
    <location>
        <begin position="382"/>
        <end position="406"/>
    </location>
</feature>
<dbReference type="OrthoDB" id="2565210at2759"/>
<accession>A0A1A5ZU32</accession>
<dbReference type="EMBL" id="KI894038">
    <property type="protein sequence ID" value="OBR81322.1"/>
    <property type="molecule type" value="Genomic_DNA"/>
</dbReference>
<evidence type="ECO:0000256" key="2">
    <source>
        <dbReference type="SAM" id="Phobius"/>
    </source>
</evidence>
<feature type="transmembrane region" description="Helical" evidence="2">
    <location>
        <begin position="12"/>
        <end position="29"/>
    </location>
</feature>
<organism evidence="3">
    <name type="scientific">Kwoniella dejecticola CBS 10117</name>
    <dbReference type="NCBI Taxonomy" id="1296121"/>
    <lineage>
        <taxon>Eukaryota</taxon>
        <taxon>Fungi</taxon>
        <taxon>Dikarya</taxon>
        <taxon>Basidiomycota</taxon>
        <taxon>Agaricomycotina</taxon>
        <taxon>Tremellomycetes</taxon>
        <taxon>Tremellales</taxon>
        <taxon>Cryptococcaceae</taxon>
        <taxon>Kwoniella</taxon>
    </lineage>
</organism>
<evidence type="ECO:0000313" key="3">
    <source>
        <dbReference type="EMBL" id="OBR81322.1"/>
    </source>
</evidence>
<evidence type="ECO:0000313" key="4">
    <source>
        <dbReference type="EMBL" id="WWC64042.1"/>
    </source>
</evidence>
<dbReference type="EMBL" id="CP144537">
    <property type="protein sequence ID" value="WWC64042.1"/>
    <property type="molecule type" value="Genomic_DNA"/>
</dbReference>
<feature type="transmembrane region" description="Helical" evidence="2">
    <location>
        <begin position="41"/>
        <end position="60"/>
    </location>
</feature>
<dbReference type="RefSeq" id="XP_018259164.1">
    <property type="nucleotide sequence ID" value="XM_018411963.1"/>
</dbReference>
<feature type="compositionally biased region" description="Basic and acidic residues" evidence="1">
    <location>
        <begin position="389"/>
        <end position="406"/>
    </location>
</feature>
<feature type="region of interest" description="Disordered" evidence="1">
    <location>
        <begin position="249"/>
        <end position="286"/>
    </location>
</feature>
<sequence length="406" mass="46024">MSSISLLLPGDLRLTLFSISLLCATLYLINSHRHHHVPYQFLLNLVILISGLAYIPVILVKAYEYAKPSRVSLSPSTLTYTQKRVYRRESIWRRWINSAELLLVLTFFQFAATCGFLALSLLSIYTLYSFLTLTSPNIPAVSTSPSKTFQPLYILIQLGIDDFMPLLLQLVHMTILAIELLAFMLLVTEIRGSPRYSLVDRSFAGLLEKDINDLIQIRDEIRYLKTPTSRWSERNSIGHSTYTDWSPIRESIEEKGAGTPRKRSRSSSANTALITPSAPPREIVNGDIAAKDIRFSDSSNTRRSSRGNRRMSVRFDLSRHLDEAISPRTTSFVNPMYAQDYFSLPLLHSEVTRPIPLSIVRSPKEAGVSPSSDHSEMLENILEEEDHEGVEGRDKSWMDIRGEESV</sequence>
<dbReference type="KEGG" id="kdj:28972408"/>